<dbReference type="InterPro" id="IPR005234">
    <property type="entry name" value="ScpB_csome_segregation"/>
</dbReference>
<gene>
    <name evidence="5" type="primary">scpB</name>
    <name evidence="6" type="ORF">SAMN04488558_101274</name>
</gene>
<dbReference type="GO" id="GO:0051301">
    <property type="term" value="P:cell division"/>
    <property type="evidence" value="ECO:0007669"/>
    <property type="project" value="UniProtKB-KW"/>
</dbReference>
<dbReference type="RefSeq" id="WP_092570009.1">
    <property type="nucleotide sequence ID" value="NZ_CALUDV010000002.1"/>
</dbReference>
<sequence length="197" mass="22790">MLIKRIAALIFVAGDQGISLNEIANILDKSPTVIRQQIEFLQEKVSQSDWIPVELKEYNQLYRWVTQEAYAEDIVKWARNPINQKLSRAQVETLAIIAYRQPITRMSIDQIRGVSSQNMIQRLIQRNLVEIVGEVESPGRPHLYGVSDYFMDYFGLKSLDDLPPLRDLALNAELAESNLFSLKHWTPEQEQSLFEEE</sequence>
<organism evidence="6 7">
    <name type="scientific">Ignavigranum ruoffiae</name>
    <dbReference type="NCBI Taxonomy" id="89093"/>
    <lineage>
        <taxon>Bacteria</taxon>
        <taxon>Bacillati</taxon>
        <taxon>Bacillota</taxon>
        <taxon>Bacilli</taxon>
        <taxon>Lactobacillales</taxon>
        <taxon>Aerococcaceae</taxon>
        <taxon>Ignavigranum</taxon>
    </lineage>
</organism>
<name>A0A1H8ZLE8_9LACT</name>
<dbReference type="HAMAP" id="MF_01804">
    <property type="entry name" value="ScpB"/>
    <property type="match status" value="1"/>
</dbReference>
<keyword evidence="3 5" id="KW-0159">Chromosome partition</keyword>
<comment type="subcellular location">
    <subcellularLocation>
        <location evidence="5">Cytoplasm</location>
    </subcellularLocation>
    <text evidence="5">Associated with two foci at the outer edges of the nucleoid region in young cells, and at four foci within both cell halves in older cells.</text>
</comment>
<comment type="similarity">
    <text evidence="5">Belongs to the ScpB family.</text>
</comment>
<dbReference type="OrthoDB" id="9806226at2"/>
<keyword evidence="7" id="KW-1185">Reference proteome</keyword>
<dbReference type="GO" id="GO:0051304">
    <property type="term" value="P:chromosome separation"/>
    <property type="evidence" value="ECO:0007669"/>
    <property type="project" value="InterPro"/>
</dbReference>
<keyword evidence="4 5" id="KW-0131">Cell cycle</keyword>
<dbReference type="PANTHER" id="PTHR34298:SF2">
    <property type="entry name" value="SEGREGATION AND CONDENSATION PROTEIN B"/>
    <property type="match status" value="1"/>
</dbReference>
<evidence type="ECO:0000256" key="5">
    <source>
        <dbReference type="HAMAP-Rule" id="MF_01804"/>
    </source>
</evidence>
<dbReference type="Pfam" id="PF04079">
    <property type="entry name" value="SMC_ScpB"/>
    <property type="match status" value="1"/>
</dbReference>
<evidence type="ECO:0000313" key="7">
    <source>
        <dbReference type="Proteomes" id="UP000198833"/>
    </source>
</evidence>
<dbReference type="Gene3D" id="1.10.10.10">
    <property type="entry name" value="Winged helix-like DNA-binding domain superfamily/Winged helix DNA-binding domain"/>
    <property type="match status" value="2"/>
</dbReference>
<dbReference type="STRING" id="89093.SAMN04488558_101274"/>
<evidence type="ECO:0000256" key="3">
    <source>
        <dbReference type="ARBA" id="ARBA00022829"/>
    </source>
</evidence>
<comment type="subunit">
    <text evidence="5">Homodimer. Homodimerization may be required to stabilize the binding of ScpA to the Smc head domains. Component of a cohesin-like complex composed of ScpA, ScpB and the Smc homodimer, in which ScpA and ScpB bind to the head domain of Smc. The presence of the three proteins is required for the association of the complex with DNA.</text>
</comment>
<proteinExistence type="inferred from homology"/>
<evidence type="ECO:0000256" key="1">
    <source>
        <dbReference type="ARBA" id="ARBA00022490"/>
    </source>
</evidence>
<accession>A0A1H8ZLE8</accession>
<dbReference type="GO" id="GO:0005737">
    <property type="term" value="C:cytoplasm"/>
    <property type="evidence" value="ECO:0007669"/>
    <property type="project" value="UniProtKB-SubCell"/>
</dbReference>
<evidence type="ECO:0000256" key="2">
    <source>
        <dbReference type="ARBA" id="ARBA00022618"/>
    </source>
</evidence>
<reference evidence="6 7" key="1">
    <citation type="submission" date="2016-10" db="EMBL/GenBank/DDBJ databases">
        <authorList>
            <person name="de Groot N.N."/>
        </authorList>
    </citation>
    <scope>NUCLEOTIDE SEQUENCE [LARGE SCALE GENOMIC DNA]</scope>
    <source>
        <strain evidence="6 7">DSM 15695</strain>
    </source>
</reference>
<dbReference type="GO" id="GO:0006260">
    <property type="term" value="P:DNA replication"/>
    <property type="evidence" value="ECO:0007669"/>
    <property type="project" value="UniProtKB-UniRule"/>
</dbReference>
<comment type="function">
    <text evidence="5">Participates in chromosomal partition during cell division. May act via the formation of a condensin-like complex containing Smc and ScpA that pull DNA away from mid-cell into both cell halves.</text>
</comment>
<dbReference type="PANTHER" id="PTHR34298">
    <property type="entry name" value="SEGREGATION AND CONDENSATION PROTEIN B"/>
    <property type="match status" value="1"/>
</dbReference>
<dbReference type="SUPFAM" id="SSF46785">
    <property type="entry name" value="Winged helix' DNA-binding domain"/>
    <property type="match status" value="2"/>
</dbReference>
<evidence type="ECO:0000313" key="6">
    <source>
        <dbReference type="EMBL" id="SEP65242.1"/>
    </source>
</evidence>
<dbReference type="AlphaFoldDB" id="A0A1H8ZLE8"/>
<protein>
    <recommendedName>
        <fullName evidence="5">Segregation and condensation protein B</fullName>
    </recommendedName>
</protein>
<dbReference type="PIRSF" id="PIRSF019345">
    <property type="entry name" value="ScpB"/>
    <property type="match status" value="1"/>
</dbReference>
<dbReference type="EMBL" id="FOEN01000001">
    <property type="protein sequence ID" value="SEP65242.1"/>
    <property type="molecule type" value="Genomic_DNA"/>
</dbReference>
<dbReference type="InterPro" id="IPR036390">
    <property type="entry name" value="WH_DNA-bd_sf"/>
</dbReference>
<dbReference type="Proteomes" id="UP000198833">
    <property type="component" value="Unassembled WGS sequence"/>
</dbReference>
<evidence type="ECO:0000256" key="4">
    <source>
        <dbReference type="ARBA" id="ARBA00023306"/>
    </source>
</evidence>
<dbReference type="NCBIfam" id="TIGR00281">
    <property type="entry name" value="SMC-Scp complex subunit ScpB"/>
    <property type="match status" value="1"/>
</dbReference>
<dbReference type="InterPro" id="IPR036388">
    <property type="entry name" value="WH-like_DNA-bd_sf"/>
</dbReference>
<keyword evidence="2 5" id="KW-0132">Cell division</keyword>
<keyword evidence="1 5" id="KW-0963">Cytoplasm</keyword>